<protein>
    <submittedName>
        <fullName evidence="2">N-acetyltransferase</fullName>
    </submittedName>
</protein>
<dbReference type="InterPro" id="IPR051908">
    <property type="entry name" value="Ribosomal_N-acetyltransferase"/>
</dbReference>
<proteinExistence type="predicted"/>
<dbReference type="AlphaFoldDB" id="A0A369USH0"/>
<sequence>MSAQHPDLLAYGLNRGNLHLRLWHEDDAAALVNAVQESMESIGRWLAWCIPDYSAEDARHWIELTRESWQGRGDECALAITDKQNGELIGCIAINQFRPEHRMANIGYWVRQSRQGRGSAAKAIGMLAPYAFAYFELQRLEIVVAVENLASRCCAERAGAYFEGIARQRLSVRGQWQDAHMYSLLPSDFA</sequence>
<evidence type="ECO:0000313" key="3">
    <source>
        <dbReference type="Proteomes" id="UP000253782"/>
    </source>
</evidence>
<dbReference type="RefSeq" id="WP_114845992.1">
    <property type="nucleotide sequence ID" value="NZ_JBHSPE010000020.1"/>
</dbReference>
<evidence type="ECO:0000259" key="1">
    <source>
        <dbReference type="PROSITE" id="PS51186"/>
    </source>
</evidence>
<dbReference type="PROSITE" id="PS51186">
    <property type="entry name" value="GNAT"/>
    <property type="match status" value="1"/>
</dbReference>
<keyword evidence="2" id="KW-0808">Transferase</keyword>
<accession>A0A369USH0</accession>
<dbReference type="InterPro" id="IPR000182">
    <property type="entry name" value="GNAT_dom"/>
</dbReference>
<reference evidence="2 3" key="1">
    <citation type="submission" date="2018-07" db="EMBL/GenBank/DDBJ databases">
        <title>Dyella tabacisoli L4-6T, whole genome shotgun sequence.</title>
        <authorList>
            <person name="Zhou X.-K."/>
            <person name="Li W.-J."/>
            <person name="Duan Y.-Q."/>
        </authorList>
    </citation>
    <scope>NUCLEOTIDE SEQUENCE [LARGE SCALE GENOMIC DNA]</scope>
    <source>
        <strain evidence="2 3">L4-6</strain>
    </source>
</reference>
<dbReference type="SUPFAM" id="SSF55729">
    <property type="entry name" value="Acyl-CoA N-acyltransferases (Nat)"/>
    <property type="match status" value="1"/>
</dbReference>
<dbReference type="PANTHER" id="PTHR43441">
    <property type="entry name" value="RIBOSOMAL-PROTEIN-SERINE ACETYLTRANSFERASE"/>
    <property type="match status" value="1"/>
</dbReference>
<dbReference type="GO" id="GO:0008999">
    <property type="term" value="F:protein-N-terminal-alanine acetyltransferase activity"/>
    <property type="evidence" value="ECO:0007669"/>
    <property type="project" value="TreeGrafter"/>
</dbReference>
<dbReference type="Proteomes" id="UP000253782">
    <property type="component" value="Unassembled WGS sequence"/>
</dbReference>
<dbReference type="GO" id="GO:1990189">
    <property type="term" value="F:protein N-terminal-serine acetyltransferase activity"/>
    <property type="evidence" value="ECO:0007669"/>
    <property type="project" value="TreeGrafter"/>
</dbReference>
<dbReference type="InterPro" id="IPR016181">
    <property type="entry name" value="Acyl_CoA_acyltransferase"/>
</dbReference>
<dbReference type="Pfam" id="PF13302">
    <property type="entry name" value="Acetyltransf_3"/>
    <property type="match status" value="1"/>
</dbReference>
<dbReference type="GO" id="GO:0005737">
    <property type="term" value="C:cytoplasm"/>
    <property type="evidence" value="ECO:0007669"/>
    <property type="project" value="TreeGrafter"/>
</dbReference>
<organism evidence="2 3">
    <name type="scientific">Dyella tabacisoli</name>
    <dbReference type="NCBI Taxonomy" id="2282381"/>
    <lineage>
        <taxon>Bacteria</taxon>
        <taxon>Pseudomonadati</taxon>
        <taxon>Pseudomonadota</taxon>
        <taxon>Gammaproteobacteria</taxon>
        <taxon>Lysobacterales</taxon>
        <taxon>Rhodanobacteraceae</taxon>
        <taxon>Dyella</taxon>
    </lineage>
</organism>
<evidence type="ECO:0000313" key="2">
    <source>
        <dbReference type="EMBL" id="RDD81279.1"/>
    </source>
</evidence>
<name>A0A369USH0_9GAMM</name>
<dbReference type="Gene3D" id="3.40.630.30">
    <property type="match status" value="1"/>
</dbReference>
<keyword evidence="3" id="KW-1185">Reference proteome</keyword>
<dbReference type="EMBL" id="QQAH01000011">
    <property type="protein sequence ID" value="RDD81279.1"/>
    <property type="molecule type" value="Genomic_DNA"/>
</dbReference>
<gene>
    <name evidence="2" type="ORF">DVJ77_13275</name>
</gene>
<feature type="domain" description="N-acetyltransferase" evidence="1">
    <location>
        <begin position="29"/>
        <end position="186"/>
    </location>
</feature>
<comment type="caution">
    <text evidence="2">The sequence shown here is derived from an EMBL/GenBank/DDBJ whole genome shotgun (WGS) entry which is preliminary data.</text>
</comment>
<dbReference type="PANTHER" id="PTHR43441:SF10">
    <property type="entry name" value="ACETYLTRANSFERASE"/>
    <property type="match status" value="1"/>
</dbReference>
<dbReference type="OrthoDB" id="5292292at2"/>